<dbReference type="Pfam" id="PF13567">
    <property type="entry name" value="DUF4131"/>
    <property type="match status" value="1"/>
</dbReference>
<feature type="domain" description="DUF4131" evidence="9">
    <location>
        <begin position="25"/>
        <end position="189"/>
    </location>
</feature>
<feature type="transmembrane region" description="Helical" evidence="6">
    <location>
        <begin position="21"/>
        <end position="40"/>
    </location>
</feature>
<dbReference type="Proteomes" id="UP000503505">
    <property type="component" value="Chromosome"/>
</dbReference>
<dbReference type="NCBIfam" id="TIGR00361">
    <property type="entry name" value="ComEC_Rec2"/>
    <property type="match status" value="1"/>
</dbReference>
<proteinExistence type="predicted"/>
<organism evidence="10 11">
    <name type="scientific">Acinetobacter schindleri</name>
    <dbReference type="NCBI Taxonomy" id="108981"/>
    <lineage>
        <taxon>Bacteria</taxon>
        <taxon>Pseudomonadati</taxon>
        <taxon>Pseudomonadota</taxon>
        <taxon>Gammaproteobacteria</taxon>
        <taxon>Moraxellales</taxon>
        <taxon>Moraxellaceae</taxon>
        <taxon>Acinetobacter</taxon>
    </lineage>
</organism>
<dbReference type="NCBIfam" id="TIGR00360">
    <property type="entry name" value="ComEC_N-term"/>
    <property type="match status" value="1"/>
</dbReference>
<dbReference type="Pfam" id="PF03772">
    <property type="entry name" value="Competence"/>
    <property type="match status" value="1"/>
</dbReference>
<feature type="transmembrane region" description="Helical" evidence="6">
    <location>
        <begin position="472"/>
        <end position="491"/>
    </location>
</feature>
<feature type="domain" description="ComEC/Rec2-related protein" evidence="8">
    <location>
        <begin position="244"/>
        <end position="525"/>
    </location>
</feature>
<evidence type="ECO:0000259" key="9">
    <source>
        <dbReference type="Pfam" id="PF13567"/>
    </source>
</evidence>
<keyword evidence="2" id="KW-1003">Cell membrane</keyword>
<feature type="domain" description="Metallo-beta-lactamase" evidence="7">
    <location>
        <begin position="557"/>
        <end position="636"/>
    </location>
</feature>
<dbReference type="PANTHER" id="PTHR30619:SF1">
    <property type="entry name" value="RECOMBINATION PROTEIN 2"/>
    <property type="match status" value="1"/>
</dbReference>
<dbReference type="InterPro" id="IPR004477">
    <property type="entry name" value="ComEC_N"/>
</dbReference>
<dbReference type="AlphaFoldDB" id="A0AAE6WUP8"/>
<dbReference type="CDD" id="cd07731">
    <property type="entry name" value="ComA-like_MBL-fold"/>
    <property type="match status" value="1"/>
</dbReference>
<dbReference type="SUPFAM" id="SSF56281">
    <property type="entry name" value="Metallo-hydrolase/oxidoreductase"/>
    <property type="match status" value="1"/>
</dbReference>
<evidence type="ECO:0000259" key="8">
    <source>
        <dbReference type="Pfam" id="PF03772"/>
    </source>
</evidence>
<dbReference type="InterPro" id="IPR004797">
    <property type="entry name" value="Competence_ComEC/Rec2"/>
</dbReference>
<feature type="transmembrane region" description="Helical" evidence="6">
    <location>
        <begin position="355"/>
        <end position="386"/>
    </location>
</feature>
<comment type="subcellular location">
    <subcellularLocation>
        <location evidence="1">Cell membrane</location>
        <topology evidence="1">Multi-pass membrane protein</topology>
    </subcellularLocation>
</comment>
<dbReference type="InterPro" id="IPR036866">
    <property type="entry name" value="RibonucZ/Hydroxyglut_hydro"/>
</dbReference>
<evidence type="ECO:0000256" key="3">
    <source>
        <dbReference type="ARBA" id="ARBA00022692"/>
    </source>
</evidence>
<accession>A0AAE6WUP8</accession>
<evidence type="ECO:0000259" key="7">
    <source>
        <dbReference type="Pfam" id="PF00753"/>
    </source>
</evidence>
<evidence type="ECO:0000256" key="4">
    <source>
        <dbReference type="ARBA" id="ARBA00022989"/>
    </source>
</evidence>
<evidence type="ECO:0000313" key="11">
    <source>
        <dbReference type="Proteomes" id="UP000503505"/>
    </source>
</evidence>
<dbReference type="GO" id="GO:0030420">
    <property type="term" value="P:establishment of competence for transformation"/>
    <property type="evidence" value="ECO:0007669"/>
    <property type="project" value="InterPro"/>
</dbReference>
<evidence type="ECO:0000256" key="1">
    <source>
        <dbReference type="ARBA" id="ARBA00004651"/>
    </source>
</evidence>
<feature type="transmembrane region" description="Helical" evidence="6">
    <location>
        <begin position="503"/>
        <end position="523"/>
    </location>
</feature>
<protein>
    <submittedName>
        <fullName evidence="10">DNA internalization-related competence protein ComEC/Rec2</fullName>
    </submittedName>
</protein>
<dbReference type="InterPro" id="IPR025405">
    <property type="entry name" value="DUF4131"/>
</dbReference>
<dbReference type="Gene3D" id="3.60.15.10">
    <property type="entry name" value="Ribonuclease Z/Hydroxyacylglutathione hydrolase-like"/>
    <property type="match status" value="1"/>
</dbReference>
<evidence type="ECO:0000313" key="10">
    <source>
        <dbReference type="EMBL" id="QIC66691.1"/>
    </source>
</evidence>
<dbReference type="InterPro" id="IPR052159">
    <property type="entry name" value="Competence_DNA_uptake"/>
</dbReference>
<dbReference type="EMBL" id="CP044463">
    <property type="protein sequence ID" value="QIC66691.1"/>
    <property type="molecule type" value="Genomic_DNA"/>
</dbReference>
<evidence type="ECO:0000256" key="6">
    <source>
        <dbReference type="SAM" id="Phobius"/>
    </source>
</evidence>
<feature type="transmembrane region" description="Helical" evidence="6">
    <location>
        <begin position="446"/>
        <end position="467"/>
    </location>
</feature>
<dbReference type="InterPro" id="IPR001279">
    <property type="entry name" value="Metallo-B-lactamas"/>
</dbReference>
<dbReference type="Pfam" id="PF00753">
    <property type="entry name" value="Lactamase_B"/>
    <property type="match status" value="1"/>
</dbReference>
<dbReference type="InterPro" id="IPR035681">
    <property type="entry name" value="ComA-like_MBL"/>
</dbReference>
<dbReference type="RefSeq" id="WP_163171046.1">
    <property type="nucleotide sequence ID" value="NZ_CP044463.1"/>
</dbReference>
<sequence>MLQWLGVGWILGLTTMGWSKAEYQLSAGSVCLIMLVWLLIYRVIHLRLHHVYLRFISILFSLSLSFLLAQGFANHALDQQLQFIEKEVGQREVIVYISRLNKINTNIIQQPLQVLQPNGTIVQWLGSVKQEGPVQAAFNMSNQLQLGQYYRLNGDVRPAHAYATPGAFDVEKWYLEQNLMAGFRIQQIQPLTQQEVYALGFSQHLRQQQSLRSQLLLWIEQKRLELRVFIYQQPIRNKGLMLALLTGDESLLDPAIEQQFRRFGMSHLLAISGPHVVIFALIFCASLQFLTARLFPALYLKWPRQYYLSIPFLLCVLLYCAFVGFEIPALRTLLICVMITASIWLRQYVQPLKLLILSAAILLLLDPFSILSAAFWLSYGACFVLLRIYQTIQRQPRDVIQSTGQRLYFAVKVLVESQWKIFVALFPLMIIFFKQLAWIAPLSNLFAIPWIGLLIVPLDIIAALFFFIAEPFAALVFQMNDLMISMLVGFLNLLDNLFSPELILVVMTPWLLILSVVILIILFMPRGAVPKSWAACGLVPMMAIPLYHSPFQLHVLDVGQGQSIFIRQGQHNMMVDTGGNYDESRFSVGEQIILPFLSVQGISKLDQLVLTHLDQDHSGAYIHIRGQLKVSELIASEQPELNESTQFKLCQQGQSWNWNEQVYFQVLSPRSESLNQFKPDKNENSCVIHIQVKDAWPYQHFLLMGDTGWQTEFQLLRDYPDLKVDVLILGHHGSQHSSAYQFLQHYRPKIAIASAGRFNRYGHPSRLTQARLQALNIPLLSTPEHGSIEFFSKEKQIHLASYRSKYRWLQREDFKIQ</sequence>
<feature type="transmembrane region" description="Helical" evidence="6">
    <location>
        <begin position="332"/>
        <end position="349"/>
    </location>
</feature>
<reference evidence="10 11" key="1">
    <citation type="submission" date="2019-09" db="EMBL/GenBank/DDBJ databases">
        <title>Non-baumannii Acinetobacter spp. carrying blaNDM-1 isolated in China.</title>
        <authorList>
            <person name="Cui C."/>
            <person name="Chen C."/>
            <person name="Sun J."/>
            <person name="Liu Y."/>
        </authorList>
    </citation>
    <scope>NUCLEOTIDE SEQUENCE [LARGE SCALE GENOMIC DNA]</scope>
    <source>
        <strain evidence="10 11">HZE23-1</strain>
    </source>
</reference>
<dbReference type="PANTHER" id="PTHR30619">
    <property type="entry name" value="DNA INTERNALIZATION/COMPETENCE PROTEIN COMEC/REC2"/>
    <property type="match status" value="1"/>
</dbReference>
<evidence type="ECO:0000256" key="5">
    <source>
        <dbReference type="ARBA" id="ARBA00023136"/>
    </source>
</evidence>
<feature type="transmembrane region" description="Helical" evidence="6">
    <location>
        <begin position="306"/>
        <end position="325"/>
    </location>
</feature>
<feature type="transmembrane region" description="Helical" evidence="6">
    <location>
        <begin position="52"/>
        <end position="73"/>
    </location>
</feature>
<gene>
    <name evidence="10" type="ORF">FSC10_04665</name>
</gene>
<feature type="transmembrane region" description="Helical" evidence="6">
    <location>
        <begin position="268"/>
        <end position="290"/>
    </location>
</feature>
<name>A0AAE6WUP8_9GAMM</name>
<dbReference type="GO" id="GO:0005886">
    <property type="term" value="C:plasma membrane"/>
    <property type="evidence" value="ECO:0007669"/>
    <property type="project" value="UniProtKB-SubCell"/>
</dbReference>
<keyword evidence="5 6" id="KW-0472">Membrane</keyword>
<keyword evidence="4 6" id="KW-1133">Transmembrane helix</keyword>
<evidence type="ECO:0000256" key="2">
    <source>
        <dbReference type="ARBA" id="ARBA00022475"/>
    </source>
</evidence>
<keyword evidence="3 6" id="KW-0812">Transmembrane</keyword>
<feature type="transmembrane region" description="Helical" evidence="6">
    <location>
        <begin position="421"/>
        <end position="440"/>
    </location>
</feature>